<evidence type="ECO:0000256" key="8">
    <source>
        <dbReference type="ARBA" id="ARBA00022729"/>
    </source>
</evidence>
<name>A0A6G1FSB6_9PEZI</name>
<dbReference type="InterPro" id="IPR030400">
    <property type="entry name" value="Sedolisin_dom"/>
</dbReference>
<evidence type="ECO:0000256" key="16">
    <source>
        <dbReference type="SAM" id="SignalP"/>
    </source>
</evidence>
<evidence type="ECO:0000256" key="14">
    <source>
        <dbReference type="ARBA" id="ARBA00023180"/>
    </source>
</evidence>
<proteinExistence type="predicted"/>
<evidence type="ECO:0000256" key="9">
    <source>
        <dbReference type="ARBA" id="ARBA00022801"/>
    </source>
</evidence>
<comment type="cofactor">
    <cofactor evidence="15">
        <name>Ca(2+)</name>
        <dbReference type="ChEBI" id="CHEBI:29108"/>
    </cofactor>
    <text evidence="15">Binds 1 Ca(2+) ion per subunit.</text>
</comment>
<comment type="subcellular location">
    <subcellularLocation>
        <location evidence="3">Secreted</location>
        <location evidence="3">Extracellular space</location>
    </subcellularLocation>
</comment>
<evidence type="ECO:0000256" key="5">
    <source>
        <dbReference type="ARBA" id="ARBA00022525"/>
    </source>
</evidence>
<evidence type="ECO:0000256" key="11">
    <source>
        <dbReference type="ARBA" id="ARBA00022837"/>
    </source>
</evidence>
<keyword evidence="10 15" id="KW-0720">Serine protease</keyword>
<evidence type="ECO:0000256" key="1">
    <source>
        <dbReference type="ARBA" id="ARBA00001910"/>
    </source>
</evidence>
<comment type="function">
    <text evidence="2">Secreted tripeptidyl-peptidase which degrades proteins at acidic pHs and is involved in virulence.</text>
</comment>
<dbReference type="Gene3D" id="3.40.50.200">
    <property type="entry name" value="Peptidase S8/S53 domain"/>
    <property type="match status" value="1"/>
</dbReference>
<feature type="binding site" evidence="15">
    <location>
        <position position="546"/>
    </location>
    <ligand>
        <name>Ca(2+)</name>
        <dbReference type="ChEBI" id="CHEBI:29108"/>
    </ligand>
</feature>
<keyword evidence="11 15" id="KW-0106">Calcium</keyword>
<dbReference type="InterPro" id="IPR015366">
    <property type="entry name" value="S53_propep"/>
</dbReference>
<feature type="active site" description="Charge relay system" evidence="15">
    <location>
        <position position="503"/>
    </location>
</feature>
<keyword evidence="5" id="KW-0964">Secreted</keyword>
<evidence type="ECO:0000256" key="12">
    <source>
        <dbReference type="ARBA" id="ARBA00023026"/>
    </source>
</evidence>
<dbReference type="SUPFAM" id="SSF54897">
    <property type="entry name" value="Protease propeptides/inhibitors"/>
    <property type="match status" value="1"/>
</dbReference>
<dbReference type="PANTHER" id="PTHR14218">
    <property type="entry name" value="PROTEASE S8 TRIPEPTIDYL PEPTIDASE I CLN2"/>
    <property type="match status" value="1"/>
</dbReference>
<dbReference type="RefSeq" id="XP_033530294.1">
    <property type="nucleotide sequence ID" value="XM_033682625.1"/>
</dbReference>
<evidence type="ECO:0000313" key="18">
    <source>
        <dbReference type="EMBL" id="KAF1808663.1"/>
    </source>
</evidence>
<keyword evidence="6 15" id="KW-0645">Protease</keyword>
<dbReference type="PROSITE" id="PS00138">
    <property type="entry name" value="SUBTILASE_SER"/>
    <property type="match status" value="1"/>
</dbReference>
<feature type="binding site" evidence="15">
    <location>
        <position position="580"/>
    </location>
    <ligand>
        <name>Ca(2+)</name>
        <dbReference type="ChEBI" id="CHEBI:29108"/>
    </ligand>
</feature>
<dbReference type="FunFam" id="3.40.50.200:FF:000015">
    <property type="entry name" value="Tripeptidyl peptidase A"/>
    <property type="match status" value="1"/>
</dbReference>
<comment type="catalytic activity">
    <reaction evidence="1">
        <text>Release of an N-terminal tripeptide from a polypeptide.</text>
        <dbReference type="EC" id="3.4.14.10"/>
    </reaction>
</comment>
<accession>A0A6G1FSB6</accession>
<feature type="active site" description="Charge relay system" evidence="15">
    <location>
        <position position="292"/>
    </location>
</feature>
<evidence type="ECO:0000313" key="19">
    <source>
        <dbReference type="Proteomes" id="UP000504638"/>
    </source>
</evidence>
<dbReference type="PANTHER" id="PTHR14218:SF35">
    <property type="entry name" value="PEPTIDASE S53 DOMAIN-CONTAINING PROTEIN"/>
    <property type="match status" value="1"/>
</dbReference>
<feature type="binding site" evidence="15">
    <location>
        <position position="545"/>
    </location>
    <ligand>
        <name>Ca(2+)</name>
        <dbReference type="ChEBI" id="CHEBI:29108"/>
    </ligand>
</feature>
<dbReference type="Pfam" id="PF09286">
    <property type="entry name" value="Pro-kuma_activ"/>
    <property type="match status" value="1"/>
</dbReference>
<evidence type="ECO:0000256" key="10">
    <source>
        <dbReference type="ARBA" id="ARBA00022825"/>
    </source>
</evidence>
<organism evidence="18">
    <name type="scientific">Eremomyces bilateralis CBS 781.70</name>
    <dbReference type="NCBI Taxonomy" id="1392243"/>
    <lineage>
        <taxon>Eukaryota</taxon>
        <taxon>Fungi</taxon>
        <taxon>Dikarya</taxon>
        <taxon>Ascomycota</taxon>
        <taxon>Pezizomycotina</taxon>
        <taxon>Dothideomycetes</taxon>
        <taxon>Dothideomycetes incertae sedis</taxon>
        <taxon>Eremomycetales</taxon>
        <taxon>Eremomycetaceae</taxon>
        <taxon>Eremomyces</taxon>
    </lineage>
</organism>
<keyword evidence="19" id="KW-1185">Reference proteome</keyword>
<evidence type="ECO:0000256" key="13">
    <source>
        <dbReference type="ARBA" id="ARBA00023145"/>
    </source>
</evidence>
<keyword evidence="13" id="KW-0865">Zymogen</keyword>
<keyword evidence="9 15" id="KW-0378">Hydrolase</keyword>
<reference evidence="18 20" key="1">
    <citation type="submission" date="2020-01" db="EMBL/GenBank/DDBJ databases">
        <authorList>
            <consortium name="DOE Joint Genome Institute"/>
            <person name="Haridas S."/>
            <person name="Albert R."/>
            <person name="Binder M."/>
            <person name="Bloem J."/>
            <person name="Labutti K."/>
            <person name="Salamov A."/>
            <person name="Andreopoulos B."/>
            <person name="Baker S.E."/>
            <person name="Barry K."/>
            <person name="Bills G."/>
            <person name="Bluhm B.H."/>
            <person name="Cannon C."/>
            <person name="Castanera R."/>
            <person name="Culley D.E."/>
            <person name="Daum C."/>
            <person name="Ezra D."/>
            <person name="Gonzalez J.B."/>
            <person name="Henrissat B."/>
            <person name="Kuo A."/>
            <person name="Liang C."/>
            <person name="Lipzen A."/>
            <person name="Lutzoni F."/>
            <person name="Magnuson J."/>
            <person name="Mondo S."/>
            <person name="Nolan M."/>
            <person name="Ohm R."/>
            <person name="Pangilinan J."/>
            <person name="Park H.-J."/>
            <person name="Ramirez L."/>
            <person name="Alfaro M."/>
            <person name="Sun H."/>
            <person name="Tritt A."/>
            <person name="Yoshinaga Y."/>
            <person name="Zwiers L.-H."/>
            <person name="Turgeon B.G."/>
            <person name="Goodwin S.B."/>
            <person name="Spatafora J.W."/>
            <person name="Crous P.W."/>
            <person name="Grigoriev I.V."/>
        </authorList>
    </citation>
    <scope>NUCLEOTIDE SEQUENCE</scope>
    <source>
        <strain evidence="18 20">CBS 781.70</strain>
    </source>
</reference>
<evidence type="ECO:0000256" key="4">
    <source>
        <dbReference type="ARBA" id="ARBA00012462"/>
    </source>
</evidence>
<feature type="domain" description="Peptidase S53" evidence="17">
    <location>
        <begin position="212"/>
        <end position="600"/>
    </location>
</feature>
<dbReference type="Proteomes" id="UP000504638">
    <property type="component" value="Unplaced"/>
</dbReference>
<dbReference type="GO" id="GO:0006508">
    <property type="term" value="P:proteolysis"/>
    <property type="evidence" value="ECO:0007669"/>
    <property type="project" value="UniProtKB-KW"/>
</dbReference>
<reference evidence="20" key="2">
    <citation type="submission" date="2020-04" db="EMBL/GenBank/DDBJ databases">
        <authorList>
            <consortium name="NCBI Genome Project"/>
        </authorList>
    </citation>
    <scope>NUCLEOTIDE SEQUENCE</scope>
    <source>
        <strain evidence="20">CBS 781.70</strain>
    </source>
</reference>
<keyword evidence="7 15" id="KW-0479">Metal-binding</keyword>
<keyword evidence="14" id="KW-0325">Glycoprotein</keyword>
<dbReference type="SUPFAM" id="SSF52743">
    <property type="entry name" value="Subtilisin-like"/>
    <property type="match status" value="1"/>
</dbReference>
<dbReference type="Pfam" id="PF00082">
    <property type="entry name" value="Peptidase_S8"/>
    <property type="match status" value="1"/>
</dbReference>
<dbReference type="GO" id="GO:0004252">
    <property type="term" value="F:serine-type endopeptidase activity"/>
    <property type="evidence" value="ECO:0007669"/>
    <property type="project" value="UniProtKB-UniRule"/>
</dbReference>
<dbReference type="GeneID" id="54423195"/>
<feature type="binding site" evidence="15">
    <location>
        <position position="578"/>
    </location>
    <ligand>
        <name>Ca(2+)</name>
        <dbReference type="ChEBI" id="CHEBI:29108"/>
    </ligand>
</feature>
<evidence type="ECO:0000313" key="20">
    <source>
        <dbReference type="RefSeq" id="XP_033530294.1"/>
    </source>
</evidence>
<feature type="signal peptide" evidence="16">
    <location>
        <begin position="1"/>
        <end position="20"/>
    </location>
</feature>
<dbReference type="GO" id="GO:0008240">
    <property type="term" value="F:tripeptidyl-peptidase activity"/>
    <property type="evidence" value="ECO:0007669"/>
    <property type="project" value="UniProtKB-EC"/>
</dbReference>
<dbReference type="OrthoDB" id="409122at2759"/>
<gene>
    <name evidence="18 20" type="ORF">P152DRAFT_509686</name>
</gene>
<dbReference type="CDD" id="cd04056">
    <property type="entry name" value="Peptidases_S53"/>
    <property type="match status" value="1"/>
</dbReference>
<evidence type="ECO:0000259" key="17">
    <source>
        <dbReference type="PROSITE" id="PS51695"/>
    </source>
</evidence>
<keyword evidence="12" id="KW-0843">Virulence</keyword>
<dbReference type="InterPro" id="IPR023828">
    <property type="entry name" value="Peptidase_S8_Ser-AS"/>
</dbReference>
<keyword evidence="8 16" id="KW-0732">Signal</keyword>
<evidence type="ECO:0000256" key="3">
    <source>
        <dbReference type="ARBA" id="ARBA00004239"/>
    </source>
</evidence>
<sequence length="608" mass="66300">MLISVLFSSFAAVLAGSALASRTSHKEFAVVESVHVPSEWEVVGKPEPSKRMFFRIALTKPNEDLYHQTLLDIATPNNRRYGQHLKRDELKALRQPDQEASDSVLSWLGESGISSKDIEDDGEWINFVATVSQVEEMLNTNYQIYRSTVKPVDITRTDEYSVPEDIRDHISMIQPTTRFGQIRAQRNTVHVRQRIGAVSAVSKPVSPSCNSSITPECLIDLYNIKGFTPKARGSGFVGVNGFLDQYARQGDLTQFLQKYRPDAANATFKFQSVNGGSNDQNSTEDSVEASLDIQYTTSLSYPIPQVFYSTPGRGPLVPDLDQPDPKDNQNEPWLEFFTYLTKLPDHELPHTLSTSYGEDEQSLPETYTKEVCDLIGGLGARGVSVLFSSGDTGVASACMTNDGKNTTRFLPIFPAACPYVTSVGGTIGVNPERAVYFSSGGFSDRFPRPKWQAGHVSKFLKQLGSKWDGLYNPEGRGFPDIAAQGKGFRVVDHGDEIAVGGTSASAPTIAGIVGLLNAARLEAGKGPLGFLNPWLYSVGYKGLTDIVHGGSTGCTGKDAYSGLPTPYVPDASWAAVPGWDPVTGLGTPDFGKLLELSGPRHHRRRTTE</sequence>
<feature type="chain" id="PRO_5044631546" description="tripeptidyl-peptidase II" evidence="16">
    <location>
        <begin position="21"/>
        <end position="608"/>
    </location>
</feature>
<evidence type="ECO:0000256" key="7">
    <source>
        <dbReference type="ARBA" id="ARBA00022723"/>
    </source>
</evidence>
<protein>
    <recommendedName>
        <fullName evidence="4">tripeptidyl-peptidase II</fullName>
        <ecNumber evidence="4">3.4.14.10</ecNumber>
    </recommendedName>
</protein>
<evidence type="ECO:0000256" key="6">
    <source>
        <dbReference type="ARBA" id="ARBA00022670"/>
    </source>
</evidence>
<dbReference type="CDD" id="cd11377">
    <property type="entry name" value="Pro-peptidase_S53"/>
    <property type="match status" value="1"/>
</dbReference>
<dbReference type="InterPro" id="IPR036852">
    <property type="entry name" value="Peptidase_S8/S53_dom_sf"/>
</dbReference>
<evidence type="ECO:0000256" key="2">
    <source>
        <dbReference type="ARBA" id="ARBA00002451"/>
    </source>
</evidence>
<dbReference type="SMART" id="SM00944">
    <property type="entry name" value="Pro-kuma_activ"/>
    <property type="match status" value="1"/>
</dbReference>
<reference evidence="20" key="3">
    <citation type="submission" date="2025-04" db="UniProtKB">
        <authorList>
            <consortium name="RefSeq"/>
        </authorList>
    </citation>
    <scope>IDENTIFICATION</scope>
    <source>
        <strain evidence="20">CBS 781.70</strain>
    </source>
</reference>
<dbReference type="PROSITE" id="PS51695">
    <property type="entry name" value="SEDOLISIN"/>
    <property type="match status" value="1"/>
</dbReference>
<dbReference type="EC" id="3.4.14.10" evidence="4"/>
<dbReference type="AlphaFoldDB" id="A0A6G1FSB6"/>
<dbReference type="GO" id="GO:0005576">
    <property type="term" value="C:extracellular region"/>
    <property type="evidence" value="ECO:0007669"/>
    <property type="project" value="UniProtKB-SubCell"/>
</dbReference>
<dbReference type="InterPro" id="IPR000209">
    <property type="entry name" value="Peptidase_S8/S53_dom"/>
</dbReference>
<evidence type="ECO:0000256" key="15">
    <source>
        <dbReference type="PROSITE-ProRule" id="PRU01032"/>
    </source>
</evidence>
<feature type="active site" description="Charge relay system" evidence="15">
    <location>
        <position position="288"/>
    </location>
</feature>
<dbReference type="EMBL" id="ML975180">
    <property type="protein sequence ID" value="KAF1808663.1"/>
    <property type="molecule type" value="Genomic_DNA"/>
</dbReference>
<dbReference type="GO" id="GO:0046872">
    <property type="term" value="F:metal ion binding"/>
    <property type="evidence" value="ECO:0007669"/>
    <property type="project" value="UniProtKB-UniRule"/>
</dbReference>
<dbReference type="InterPro" id="IPR050819">
    <property type="entry name" value="Tripeptidyl-peptidase_I"/>
</dbReference>